<dbReference type="InterPro" id="IPR007730">
    <property type="entry name" value="SPOR-like_dom"/>
</dbReference>
<keyword evidence="2" id="KW-0472">Membrane</keyword>
<keyword evidence="5" id="KW-1185">Reference proteome</keyword>
<reference evidence="4 5" key="1">
    <citation type="submission" date="2019-04" db="EMBL/GenBank/DDBJ databases">
        <title>Cohnella sp. nov. isolated from preserved vegetables.</title>
        <authorList>
            <person name="Lin S.-Y."/>
            <person name="Hung M.-H."/>
            <person name="Young C.-C."/>
        </authorList>
    </citation>
    <scope>NUCLEOTIDE SEQUENCE [LARGE SCALE GENOMIC DNA]</scope>
    <source>
        <strain evidence="4 5">CC-MHH1044</strain>
    </source>
</reference>
<evidence type="ECO:0000259" key="3">
    <source>
        <dbReference type="Pfam" id="PF05036"/>
    </source>
</evidence>
<dbReference type="SUPFAM" id="SSF110997">
    <property type="entry name" value="Sporulation related repeat"/>
    <property type="match status" value="1"/>
</dbReference>
<accession>A0A4V3WGD4</accession>
<evidence type="ECO:0000313" key="5">
    <source>
        <dbReference type="Proteomes" id="UP000310636"/>
    </source>
</evidence>
<comment type="caution">
    <text evidence="4">The sequence shown here is derived from an EMBL/GenBank/DDBJ whole genome shotgun (WGS) entry which is preliminary data.</text>
</comment>
<feature type="region of interest" description="Disordered" evidence="1">
    <location>
        <begin position="1"/>
        <end position="107"/>
    </location>
</feature>
<feature type="compositionally biased region" description="Basic and acidic residues" evidence="1">
    <location>
        <begin position="1"/>
        <end position="24"/>
    </location>
</feature>
<dbReference type="Pfam" id="PF05036">
    <property type="entry name" value="SPOR"/>
    <property type="match status" value="1"/>
</dbReference>
<evidence type="ECO:0000256" key="1">
    <source>
        <dbReference type="SAM" id="MobiDB-lite"/>
    </source>
</evidence>
<feature type="compositionally biased region" description="Low complexity" evidence="1">
    <location>
        <begin position="30"/>
        <end position="47"/>
    </location>
</feature>
<keyword evidence="2" id="KW-0812">Transmembrane</keyword>
<feature type="domain" description="SPOR" evidence="3">
    <location>
        <begin position="205"/>
        <end position="263"/>
    </location>
</feature>
<dbReference type="OrthoDB" id="2680382at2"/>
<dbReference type="InterPro" id="IPR036680">
    <property type="entry name" value="SPOR-like_sf"/>
</dbReference>
<feature type="compositionally biased region" description="Basic and acidic residues" evidence="1">
    <location>
        <begin position="97"/>
        <end position="107"/>
    </location>
</feature>
<gene>
    <name evidence="4" type="ORF">E6C55_03685</name>
</gene>
<sequence length="402" mass="42300">MIRTTEREPAAAKDGMVELQERPARGFSKGGPARAGEAGAERSSGPASQTSAAKRGETIPFPKPYQGRRPADIAESDSPDPLEIPEPPEPPDPFDDTSYRWLHDRSGHRQDGPSWMRVFITVVGAIATGGLFGYLLLTLFTGEPLLPTQGAQSGQGTVAANGEVPVLAAPATEADGSGASASAAGAQGTAQAETPTTGEVVPSVSLYVLQHGVFRSEESMNEAAEKLRAQGIAAATDASDGYRVYAGISPTKSEADELVSLLAGTEVYVKALSSDSFQIAGVEDVDEYIGFLDASAKLYGKIAGFASATLTGQTPSTDNDLTSIRTAHQVWLEKTGPAASWIETARTYSQTEIEQLNAAVSLLNSYGESPEDELLWKAQTATMNAVFADRQLRSFIELQAGG</sequence>
<feature type="transmembrane region" description="Helical" evidence="2">
    <location>
        <begin position="115"/>
        <end position="137"/>
    </location>
</feature>
<dbReference type="Proteomes" id="UP000310636">
    <property type="component" value="Unassembled WGS sequence"/>
</dbReference>
<keyword evidence="2" id="KW-1133">Transmembrane helix</keyword>
<dbReference type="Gene3D" id="3.30.70.1070">
    <property type="entry name" value="Sporulation related repeat"/>
    <property type="match status" value="1"/>
</dbReference>
<name>A0A4V3WGD4_9BACL</name>
<feature type="compositionally biased region" description="Pro residues" evidence="1">
    <location>
        <begin position="82"/>
        <end position="91"/>
    </location>
</feature>
<protein>
    <submittedName>
        <fullName evidence="4">SPOR domain-containing protein</fullName>
    </submittedName>
</protein>
<evidence type="ECO:0000313" key="4">
    <source>
        <dbReference type="EMBL" id="THF83793.1"/>
    </source>
</evidence>
<dbReference type="EMBL" id="SSOB01000003">
    <property type="protein sequence ID" value="THF83793.1"/>
    <property type="molecule type" value="Genomic_DNA"/>
</dbReference>
<proteinExistence type="predicted"/>
<dbReference type="GO" id="GO:0042834">
    <property type="term" value="F:peptidoglycan binding"/>
    <property type="evidence" value="ECO:0007669"/>
    <property type="project" value="InterPro"/>
</dbReference>
<feature type="region of interest" description="Disordered" evidence="1">
    <location>
        <begin position="173"/>
        <end position="196"/>
    </location>
</feature>
<dbReference type="AlphaFoldDB" id="A0A4V3WGD4"/>
<evidence type="ECO:0000256" key="2">
    <source>
        <dbReference type="SAM" id="Phobius"/>
    </source>
</evidence>
<organism evidence="4 5">
    <name type="scientific">Cohnella fermenti</name>
    <dbReference type="NCBI Taxonomy" id="2565925"/>
    <lineage>
        <taxon>Bacteria</taxon>
        <taxon>Bacillati</taxon>
        <taxon>Bacillota</taxon>
        <taxon>Bacilli</taxon>
        <taxon>Bacillales</taxon>
        <taxon>Paenibacillaceae</taxon>
        <taxon>Cohnella</taxon>
    </lineage>
</organism>